<dbReference type="Proteomes" id="UP000887013">
    <property type="component" value="Unassembled WGS sequence"/>
</dbReference>
<accession>A0A8X6UKD9</accession>
<protein>
    <submittedName>
        <fullName evidence="1">Uncharacterized protein</fullName>
    </submittedName>
</protein>
<dbReference type="OrthoDB" id="8194697at2759"/>
<name>A0A8X6UKD9_NEPPI</name>
<dbReference type="EMBL" id="BMAW01129454">
    <property type="protein sequence ID" value="GFU30459.1"/>
    <property type="molecule type" value="Genomic_DNA"/>
</dbReference>
<gene>
    <name evidence="1" type="ORF">NPIL_220461</name>
</gene>
<evidence type="ECO:0000313" key="2">
    <source>
        <dbReference type="Proteomes" id="UP000887013"/>
    </source>
</evidence>
<dbReference type="AlphaFoldDB" id="A0A8X6UKD9"/>
<evidence type="ECO:0000313" key="1">
    <source>
        <dbReference type="EMBL" id="GFU30459.1"/>
    </source>
</evidence>
<proteinExistence type="predicted"/>
<sequence>MLSQADIPGSSLWDLELLHTQDPIEQNSREETKKAVMFHFQKIVWQKRDGRYDWKKIGFREKYHEVFREISDIRKLTTSEDWFHTSTDQNPADILSRGCGPKQLQKRKWWQRPAGYRIQKTSGQSQL</sequence>
<organism evidence="1 2">
    <name type="scientific">Nephila pilipes</name>
    <name type="common">Giant wood spider</name>
    <name type="synonym">Nephila maculata</name>
    <dbReference type="NCBI Taxonomy" id="299642"/>
    <lineage>
        <taxon>Eukaryota</taxon>
        <taxon>Metazoa</taxon>
        <taxon>Ecdysozoa</taxon>
        <taxon>Arthropoda</taxon>
        <taxon>Chelicerata</taxon>
        <taxon>Arachnida</taxon>
        <taxon>Araneae</taxon>
        <taxon>Araneomorphae</taxon>
        <taxon>Entelegynae</taxon>
        <taxon>Araneoidea</taxon>
        <taxon>Nephilidae</taxon>
        <taxon>Nephila</taxon>
    </lineage>
</organism>
<comment type="caution">
    <text evidence="1">The sequence shown here is derived from an EMBL/GenBank/DDBJ whole genome shotgun (WGS) entry which is preliminary data.</text>
</comment>
<keyword evidence="2" id="KW-1185">Reference proteome</keyword>
<reference evidence="1" key="1">
    <citation type="submission" date="2020-08" db="EMBL/GenBank/DDBJ databases">
        <title>Multicomponent nature underlies the extraordinary mechanical properties of spider dragline silk.</title>
        <authorList>
            <person name="Kono N."/>
            <person name="Nakamura H."/>
            <person name="Mori M."/>
            <person name="Yoshida Y."/>
            <person name="Ohtoshi R."/>
            <person name="Malay A.D."/>
            <person name="Moran D.A.P."/>
            <person name="Tomita M."/>
            <person name="Numata K."/>
            <person name="Arakawa K."/>
        </authorList>
    </citation>
    <scope>NUCLEOTIDE SEQUENCE</scope>
</reference>